<gene>
    <name evidence="2" type="ORF">DPMN_114931</name>
</gene>
<evidence type="ECO:0000256" key="1">
    <source>
        <dbReference type="SAM" id="MobiDB-lite"/>
    </source>
</evidence>
<dbReference type="AlphaFoldDB" id="A0A9D4KLI9"/>
<feature type="region of interest" description="Disordered" evidence="1">
    <location>
        <begin position="61"/>
        <end position="126"/>
    </location>
</feature>
<keyword evidence="3" id="KW-1185">Reference proteome</keyword>
<comment type="caution">
    <text evidence="2">The sequence shown here is derived from an EMBL/GenBank/DDBJ whole genome shotgun (WGS) entry which is preliminary data.</text>
</comment>
<accession>A0A9D4KLI9</accession>
<feature type="compositionally biased region" description="Basic residues" evidence="1">
    <location>
        <begin position="67"/>
        <end position="76"/>
    </location>
</feature>
<proteinExistence type="predicted"/>
<protein>
    <submittedName>
        <fullName evidence="2">Uncharacterized protein</fullName>
    </submittedName>
</protein>
<evidence type="ECO:0000313" key="2">
    <source>
        <dbReference type="EMBL" id="KAH3841467.1"/>
    </source>
</evidence>
<dbReference type="Proteomes" id="UP000828390">
    <property type="component" value="Unassembled WGS sequence"/>
</dbReference>
<name>A0A9D4KLI9_DREPO</name>
<evidence type="ECO:0000313" key="3">
    <source>
        <dbReference type="Proteomes" id="UP000828390"/>
    </source>
</evidence>
<sequence>MIIDSHFATCLFRPFTVRCVLQADALRPVELLYGLTRFSRSEDEFIKAVIFRKHSFHSEHSISIMPPRKRRTKAPRAAKNAQVEEQPESQCLPPHDQEEPTAPVNSPLTNEEEEAEGGTFSRKRTTPMVITHFTEEEKELIIDFLQQNPIV</sequence>
<reference evidence="2" key="1">
    <citation type="journal article" date="2019" name="bioRxiv">
        <title>The Genome of the Zebra Mussel, Dreissena polymorpha: A Resource for Invasive Species Research.</title>
        <authorList>
            <person name="McCartney M.A."/>
            <person name="Auch B."/>
            <person name="Kono T."/>
            <person name="Mallez S."/>
            <person name="Zhang Y."/>
            <person name="Obille A."/>
            <person name="Becker A."/>
            <person name="Abrahante J.E."/>
            <person name="Garbe J."/>
            <person name="Badalamenti J.P."/>
            <person name="Herman A."/>
            <person name="Mangelson H."/>
            <person name="Liachko I."/>
            <person name="Sullivan S."/>
            <person name="Sone E.D."/>
            <person name="Koren S."/>
            <person name="Silverstein K.A.T."/>
            <person name="Beckman K.B."/>
            <person name="Gohl D.M."/>
        </authorList>
    </citation>
    <scope>NUCLEOTIDE SEQUENCE</scope>
    <source>
        <strain evidence="2">Duluth1</strain>
        <tissue evidence="2">Whole animal</tissue>
    </source>
</reference>
<reference evidence="2" key="2">
    <citation type="submission" date="2020-11" db="EMBL/GenBank/DDBJ databases">
        <authorList>
            <person name="McCartney M.A."/>
            <person name="Auch B."/>
            <person name="Kono T."/>
            <person name="Mallez S."/>
            <person name="Becker A."/>
            <person name="Gohl D.M."/>
            <person name="Silverstein K.A.T."/>
            <person name="Koren S."/>
            <person name="Bechman K.B."/>
            <person name="Herman A."/>
            <person name="Abrahante J.E."/>
            <person name="Garbe J."/>
        </authorList>
    </citation>
    <scope>NUCLEOTIDE SEQUENCE</scope>
    <source>
        <strain evidence="2">Duluth1</strain>
        <tissue evidence="2">Whole animal</tissue>
    </source>
</reference>
<dbReference type="EMBL" id="JAIWYP010000004">
    <property type="protein sequence ID" value="KAH3841467.1"/>
    <property type="molecule type" value="Genomic_DNA"/>
</dbReference>
<organism evidence="2 3">
    <name type="scientific">Dreissena polymorpha</name>
    <name type="common">Zebra mussel</name>
    <name type="synonym">Mytilus polymorpha</name>
    <dbReference type="NCBI Taxonomy" id="45954"/>
    <lineage>
        <taxon>Eukaryota</taxon>
        <taxon>Metazoa</taxon>
        <taxon>Spiralia</taxon>
        <taxon>Lophotrochozoa</taxon>
        <taxon>Mollusca</taxon>
        <taxon>Bivalvia</taxon>
        <taxon>Autobranchia</taxon>
        <taxon>Heteroconchia</taxon>
        <taxon>Euheterodonta</taxon>
        <taxon>Imparidentia</taxon>
        <taxon>Neoheterodontei</taxon>
        <taxon>Myida</taxon>
        <taxon>Dreissenoidea</taxon>
        <taxon>Dreissenidae</taxon>
        <taxon>Dreissena</taxon>
    </lineage>
</organism>